<accession>A0A428ZKB8</accession>
<protein>
    <recommendedName>
        <fullName evidence="1">SnoaL-like domain-containing protein</fullName>
    </recommendedName>
</protein>
<evidence type="ECO:0000313" key="3">
    <source>
        <dbReference type="Proteomes" id="UP000287547"/>
    </source>
</evidence>
<dbReference type="SUPFAM" id="SSF54427">
    <property type="entry name" value="NTF2-like"/>
    <property type="match status" value="1"/>
</dbReference>
<sequence length="116" mass="13757">MMRDHLVQRLLKVIDLRDWDQLGTLVTDDVRYDRPGYPTIHGVAQLLDFYRHTRVIADGRHKLESLLTDETQGFCWGSFEGISRSGEPLFELFADWYVFEADRICRRRSFFYKPAI</sequence>
<dbReference type="EMBL" id="QHKI01000004">
    <property type="protein sequence ID" value="RSM88505.1"/>
    <property type="molecule type" value="Genomic_DNA"/>
</dbReference>
<dbReference type="AlphaFoldDB" id="A0A428ZKB8"/>
<dbReference type="OrthoDB" id="4772778at2"/>
<dbReference type="Pfam" id="PF12680">
    <property type="entry name" value="SnoaL_2"/>
    <property type="match status" value="1"/>
</dbReference>
<feature type="domain" description="SnoaL-like" evidence="1">
    <location>
        <begin position="7"/>
        <end position="106"/>
    </location>
</feature>
<reference evidence="2 3" key="1">
    <citation type="submission" date="2018-05" db="EMBL/GenBank/DDBJ databases">
        <title>Evolution of GPA BGCs.</title>
        <authorList>
            <person name="Waglechner N."/>
            <person name="Wright G.D."/>
        </authorList>
    </citation>
    <scope>NUCLEOTIDE SEQUENCE [LARGE SCALE GENOMIC DNA]</scope>
    <source>
        <strain evidence="2 3">A82846</strain>
    </source>
</reference>
<dbReference type="Gene3D" id="3.10.450.50">
    <property type="match status" value="1"/>
</dbReference>
<evidence type="ECO:0000259" key="1">
    <source>
        <dbReference type="Pfam" id="PF12680"/>
    </source>
</evidence>
<comment type="caution">
    <text evidence="2">The sequence shown here is derived from an EMBL/GenBank/DDBJ whole genome shotgun (WGS) entry which is preliminary data.</text>
</comment>
<dbReference type="InterPro" id="IPR032710">
    <property type="entry name" value="NTF2-like_dom_sf"/>
</dbReference>
<dbReference type="InterPro" id="IPR037401">
    <property type="entry name" value="SnoaL-like"/>
</dbReference>
<dbReference type="Proteomes" id="UP000287547">
    <property type="component" value="Unassembled WGS sequence"/>
</dbReference>
<evidence type="ECO:0000313" key="2">
    <source>
        <dbReference type="EMBL" id="RSM88505.1"/>
    </source>
</evidence>
<gene>
    <name evidence="2" type="ORF">DMH04_07625</name>
</gene>
<organism evidence="2 3">
    <name type="scientific">Kibdelosporangium aridum</name>
    <dbReference type="NCBI Taxonomy" id="2030"/>
    <lineage>
        <taxon>Bacteria</taxon>
        <taxon>Bacillati</taxon>
        <taxon>Actinomycetota</taxon>
        <taxon>Actinomycetes</taxon>
        <taxon>Pseudonocardiales</taxon>
        <taxon>Pseudonocardiaceae</taxon>
        <taxon>Kibdelosporangium</taxon>
    </lineage>
</organism>
<name>A0A428ZKB8_KIBAR</name>
<proteinExistence type="predicted"/>